<name>A0AAQ3P6G8_VIGMU</name>
<dbReference type="Proteomes" id="UP001374535">
    <property type="component" value="Chromosome 2"/>
</dbReference>
<dbReference type="CDD" id="cd00143">
    <property type="entry name" value="PP2Cc"/>
    <property type="match status" value="1"/>
</dbReference>
<keyword evidence="3" id="KW-1185">Reference proteome</keyword>
<sequence>MVPVQGEEKEGNWIEWDKMHSHFNQTPFHLSFILFHSIPFMNPNIGKFICPCTHRVVWAVLIYAFPIILDGVWDELYKECVEALQGGLLLVKKDFKAIKEALQEAFLKADTRLLKRLEMNGEEDESGATATAIFVGDDELLISHIGDSSAVLCRSGKAEVLTSPHRPYGSKKTSLDEIRRIREAGGWISNGRICGDIAVSRAFGDLRFKTKKNEYGCCKKEFRKENGQQSSSLGMWIKVPYFFSNAGCVTLAFSKKNGDKLFALIHVLFVQLNNDLVVAYPDIYQVALGSDAEFVVLATDGLWDYMSSSEAVSLVRDQLRKHGNIQLACESLAEAALDRRTQDNVSIIIADLGGFRRTDWQNVPLEQKNTIVELVQALATIGIVSFGIWFSSQLSL</sequence>
<dbReference type="PANTHER" id="PTHR13832:SF589">
    <property type="entry name" value="[PYRUVATE DEHYDROGENASE [ACETYL-TRANSFERRING]]-PHOSPHATASE 2, MITOCHONDRIAL"/>
    <property type="match status" value="1"/>
</dbReference>
<evidence type="ECO:0000259" key="1">
    <source>
        <dbReference type="PROSITE" id="PS51746"/>
    </source>
</evidence>
<gene>
    <name evidence="2" type="ORF">V8G54_008854</name>
</gene>
<proteinExistence type="predicted"/>
<feature type="domain" description="PPM-type phosphatase" evidence="1">
    <location>
        <begin position="1"/>
        <end position="352"/>
    </location>
</feature>
<dbReference type="PANTHER" id="PTHR13832">
    <property type="entry name" value="PROTEIN PHOSPHATASE 2C"/>
    <property type="match status" value="1"/>
</dbReference>
<dbReference type="SUPFAM" id="SSF81606">
    <property type="entry name" value="PP2C-like"/>
    <property type="match status" value="1"/>
</dbReference>
<organism evidence="2 3">
    <name type="scientific">Vigna mungo</name>
    <name type="common">Black gram</name>
    <name type="synonym">Phaseolus mungo</name>
    <dbReference type="NCBI Taxonomy" id="3915"/>
    <lineage>
        <taxon>Eukaryota</taxon>
        <taxon>Viridiplantae</taxon>
        <taxon>Streptophyta</taxon>
        <taxon>Embryophyta</taxon>
        <taxon>Tracheophyta</taxon>
        <taxon>Spermatophyta</taxon>
        <taxon>Magnoliopsida</taxon>
        <taxon>eudicotyledons</taxon>
        <taxon>Gunneridae</taxon>
        <taxon>Pentapetalae</taxon>
        <taxon>rosids</taxon>
        <taxon>fabids</taxon>
        <taxon>Fabales</taxon>
        <taxon>Fabaceae</taxon>
        <taxon>Papilionoideae</taxon>
        <taxon>50 kb inversion clade</taxon>
        <taxon>NPAAA clade</taxon>
        <taxon>indigoferoid/millettioid clade</taxon>
        <taxon>Phaseoleae</taxon>
        <taxon>Vigna</taxon>
    </lineage>
</organism>
<dbReference type="Pfam" id="PF00481">
    <property type="entry name" value="PP2C"/>
    <property type="match status" value="1"/>
</dbReference>
<dbReference type="AlphaFoldDB" id="A0AAQ3P6G8"/>
<evidence type="ECO:0000313" key="3">
    <source>
        <dbReference type="Proteomes" id="UP001374535"/>
    </source>
</evidence>
<dbReference type="InterPro" id="IPR015655">
    <property type="entry name" value="PP2C"/>
</dbReference>
<dbReference type="InterPro" id="IPR001932">
    <property type="entry name" value="PPM-type_phosphatase-like_dom"/>
</dbReference>
<evidence type="ECO:0000313" key="2">
    <source>
        <dbReference type="EMBL" id="WVZ21532.1"/>
    </source>
</evidence>
<reference evidence="2 3" key="1">
    <citation type="journal article" date="2023" name="Life. Sci Alliance">
        <title>Evolutionary insights into 3D genome organization and epigenetic landscape of Vigna mungo.</title>
        <authorList>
            <person name="Junaid A."/>
            <person name="Singh B."/>
            <person name="Bhatia S."/>
        </authorList>
    </citation>
    <scope>NUCLEOTIDE SEQUENCE [LARGE SCALE GENOMIC DNA]</scope>
    <source>
        <strain evidence="2">Urdbean</strain>
    </source>
</reference>
<dbReference type="InterPro" id="IPR036457">
    <property type="entry name" value="PPM-type-like_dom_sf"/>
</dbReference>
<dbReference type="Gene3D" id="3.60.40.10">
    <property type="entry name" value="PPM-type phosphatase domain"/>
    <property type="match status" value="1"/>
</dbReference>
<dbReference type="PROSITE" id="PS51746">
    <property type="entry name" value="PPM_2"/>
    <property type="match status" value="1"/>
</dbReference>
<accession>A0AAQ3P6G8</accession>
<dbReference type="EMBL" id="CP144699">
    <property type="protein sequence ID" value="WVZ21532.1"/>
    <property type="molecule type" value="Genomic_DNA"/>
</dbReference>
<dbReference type="SMART" id="SM00332">
    <property type="entry name" value="PP2Cc"/>
    <property type="match status" value="1"/>
</dbReference>
<dbReference type="GO" id="GO:0004722">
    <property type="term" value="F:protein serine/threonine phosphatase activity"/>
    <property type="evidence" value="ECO:0007669"/>
    <property type="project" value="InterPro"/>
</dbReference>
<protein>
    <recommendedName>
        <fullName evidence="1">PPM-type phosphatase domain-containing protein</fullName>
    </recommendedName>
</protein>